<organism evidence="1 2">
    <name type="scientific">Candidatus Onthovivens merdipullorum</name>
    <dbReference type="NCBI Taxonomy" id="2840889"/>
    <lineage>
        <taxon>Bacteria</taxon>
        <taxon>Bacillati</taxon>
        <taxon>Bacillota</taxon>
        <taxon>Bacilli</taxon>
        <taxon>Bacillales</taxon>
        <taxon>Candidatus Onthovivens</taxon>
    </lineage>
</organism>
<gene>
    <name evidence="1" type="ORF">IAC58_05325</name>
</gene>
<dbReference type="EMBL" id="JADIMY010000108">
    <property type="protein sequence ID" value="MBO8427942.1"/>
    <property type="molecule type" value="Genomic_DNA"/>
</dbReference>
<name>A0A9D9GXJ4_9BACL</name>
<proteinExistence type="predicted"/>
<evidence type="ECO:0000313" key="2">
    <source>
        <dbReference type="Proteomes" id="UP000823613"/>
    </source>
</evidence>
<sequence length="49" mass="6001">MYDDIKINLIYHLIRKYVEEKQYIKAAKLYVNNFDLISKYIGLMEQKDD</sequence>
<comment type="caution">
    <text evidence="1">The sequence shown here is derived from an EMBL/GenBank/DDBJ whole genome shotgun (WGS) entry which is preliminary data.</text>
</comment>
<dbReference type="AlphaFoldDB" id="A0A9D9GXJ4"/>
<accession>A0A9D9GXJ4</accession>
<dbReference type="Proteomes" id="UP000823613">
    <property type="component" value="Unassembled WGS sequence"/>
</dbReference>
<reference evidence="1" key="1">
    <citation type="submission" date="2020-10" db="EMBL/GenBank/DDBJ databases">
        <authorList>
            <person name="Gilroy R."/>
        </authorList>
    </citation>
    <scope>NUCLEOTIDE SEQUENCE</scope>
    <source>
        <strain evidence="1">11159</strain>
    </source>
</reference>
<protein>
    <submittedName>
        <fullName evidence="1">Uncharacterized protein</fullName>
    </submittedName>
</protein>
<reference evidence="1" key="2">
    <citation type="journal article" date="2021" name="PeerJ">
        <title>Extensive microbial diversity within the chicken gut microbiome revealed by metagenomics and culture.</title>
        <authorList>
            <person name="Gilroy R."/>
            <person name="Ravi A."/>
            <person name="Getino M."/>
            <person name="Pursley I."/>
            <person name="Horton D.L."/>
            <person name="Alikhan N.F."/>
            <person name="Baker D."/>
            <person name="Gharbi K."/>
            <person name="Hall N."/>
            <person name="Watson M."/>
            <person name="Adriaenssens E.M."/>
            <person name="Foster-Nyarko E."/>
            <person name="Jarju S."/>
            <person name="Secka A."/>
            <person name="Antonio M."/>
            <person name="Oren A."/>
            <person name="Chaudhuri R.R."/>
            <person name="La Ragione R."/>
            <person name="Hildebrand F."/>
            <person name="Pallen M.J."/>
        </authorList>
    </citation>
    <scope>NUCLEOTIDE SEQUENCE</scope>
    <source>
        <strain evidence="1">11159</strain>
    </source>
</reference>
<evidence type="ECO:0000313" key="1">
    <source>
        <dbReference type="EMBL" id="MBO8427942.1"/>
    </source>
</evidence>